<keyword evidence="4" id="KW-1185">Reference proteome</keyword>
<reference evidence="3 4" key="1">
    <citation type="submission" date="2021-07" db="EMBL/GenBank/DDBJ databases">
        <title>Sphingomonas sp.</title>
        <authorList>
            <person name="Feng G."/>
            <person name="Li J."/>
            <person name="Pan M."/>
        </authorList>
    </citation>
    <scope>NUCLEOTIDE SEQUENCE [LARGE SCALE GENOMIC DNA]</scope>
    <source>
        <strain evidence="3 4">RRHST34</strain>
    </source>
</reference>
<keyword evidence="1" id="KW-0732">Signal</keyword>
<accession>A0ABS7BUL2</accession>
<evidence type="ECO:0000256" key="1">
    <source>
        <dbReference type="SAM" id="SignalP"/>
    </source>
</evidence>
<dbReference type="SUPFAM" id="SSF54427">
    <property type="entry name" value="NTF2-like"/>
    <property type="match status" value="1"/>
</dbReference>
<sequence length="178" mass="19679">MDFRSTQRTKWLRLAGAVVLSVLPVQPLLAQDTPAPPTETIRTAATHTAAEQQIIELSKTKWDWMADKKVQPLAALFDDRAMFTHMGGTWGKTTELATIKSGGIWYKKASIHAVDVRVFGDTAIVLEDLDLEAVVGARTVTNPFMVTEVYNRRAGQWRLAQLTFSRLVRPVKASAGGD</sequence>
<dbReference type="Pfam" id="PF14534">
    <property type="entry name" value="DUF4440"/>
    <property type="match status" value="1"/>
</dbReference>
<dbReference type="InterPro" id="IPR032710">
    <property type="entry name" value="NTF2-like_dom_sf"/>
</dbReference>
<feature type="domain" description="DUF4440" evidence="2">
    <location>
        <begin position="54"/>
        <end position="159"/>
    </location>
</feature>
<dbReference type="Gene3D" id="3.10.450.50">
    <property type="match status" value="1"/>
</dbReference>
<feature type="chain" id="PRO_5045796802" evidence="1">
    <location>
        <begin position="31"/>
        <end position="178"/>
    </location>
</feature>
<evidence type="ECO:0000259" key="2">
    <source>
        <dbReference type="Pfam" id="PF14534"/>
    </source>
</evidence>
<gene>
    <name evidence="3" type="ORF">KZ820_21285</name>
</gene>
<proteinExistence type="predicted"/>
<name>A0ABS7BUL2_9SPHN</name>
<feature type="signal peptide" evidence="1">
    <location>
        <begin position="1"/>
        <end position="30"/>
    </location>
</feature>
<organism evidence="3 4">
    <name type="scientific">Sphingomonas citri</name>
    <dbReference type="NCBI Taxonomy" id="2862499"/>
    <lineage>
        <taxon>Bacteria</taxon>
        <taxon>Pseudomonadati</taxon>
        <taxon>Pseudomonadota</taxon>
        <taxon>Alphaproteobacteria</taxon>
        <taxon>Sphingomonadales</taxon>
        <taxon>Sphingomonadaceae</taxon>
        <taxon>Sphingomonas</taxon>
    </lineage>
</organism>
<dbReference type="Proteomes" id="UP000759103">
    <property type="component" value="Unassembled WGS sequence"/>
</dbReference>
<dbReference type="InterPro" id="IPR027843">
    <property type="entry name" value="DUF4440"/>
</dbReference>
<dbReference type="EMBL" id="JAHXZN010000018">
    <property type="protein sequence ID" value="MBW6533281.1"/>
    <property type="molecule type" value="Genomic_DNA"/>
</dbReference>
<protein>
    <submittedName>
        <fullName evidence="3">Nuclear transport factor 2 family protein</fullName>
    </submittedName>
</protein>
<dbReference type="RefSeq" id="WP_219750799.1">
    <property type="nucleotide sequence ID" value="NZ_JAHXZN010000018.1"/>
</dbReference>
<evidence type="ECO:0000313" key="4">
    <source>
        <dbReference type="Proteomes" id="UP000759103"/>
    </source>
</evidence>
<evidence type="ECO:0000313" key="3">
    <source>
        <dbReference type="EMBL" id="MBW6533281.1"/>
    </source>
</evidence>
<comment type="caution">
    <text evidence="3">The sequence shown here is derived from an EMBL/GenBank/DDBJ whole genome shotgun (WGS) entry which is preliminary data.</text>
</comment>